<protein>
    <submittedName>
        <fullName evidence="3">Ras of complex, roc, domain of DAPkinase domain-containing protein</fullName>
    </submittedName>
</protein>
<feature type="region of interest" description="Disordered" evidence="2">
    <location>
        <begin position="575"/>
        <end position="631"/>
    </location>
</feature>
<evidence type="ECO:0000256" key="2">
    <source>
        <dbReference type="SAM" id="MobiDB-lite"/>
    </source>
</evidence>
<dbReference type="Proteomes" id="UP001201812">
    <property type="component" value="Unassembled WGS sequence"/>
</dbReference>
<dbReference type="EMBL" id="JAKKPZ010000055">
    <property type="protein sequence ID" value="KAI1705587.1"/>
    <property type="molecule type" value="Genomic_DNA"/>
</dbReference>
<reference evidence="3" key="1">
    <citation type="submission" date="2022-01" db="EMBL/GenBank/DDBJ databases">
        <title>Genome Sequence Resource for Two Populations of Ditylenchus destructor, the Migratory Endoparasitic Phytonematode.</title>
        <authorList>
            <person name="Zhang H."/>
            <person name="Lin R."/>
            <person name="Xie B."/>
        </authorList>
    </citation>
    <scope>NUCLEOTIDE SEQUENCE</scope>
    <source>
        <strain evidence="3">BazhouSP</strain>
    </source>
</reference>
<sequence>MITALKKKFASNENGNNAHSSNNLPVPGQRHRPTFPSPSSGSKIKTNRKSPQRGSTPSGINVVSAELQKKFAHGVNFNMKVIIRGDKNSGKTTLWKRIQGEPFDAQYNATEEIQVANITWNYRTFDHIVKFDIWDVVDAGVKKRQPNPFLKFDNKPSADGSSPSFEMFENTACDASVVDVYKNCNGVLLIFDTTKSWTWGYAQRELEKIPSQIPVLVMANKTDLKAERQVNEDECLVWLSEFERKPPSNGRLIAPIRFTQCSMKTAQGLKFLYNFFNVPFLFLQREYLENALEANTRDLEIAQQELDLYEESGPGRNFESKYRPTQSYQPSPVEETVPCASPEVIVEQPSPVKVVTKPAQKPVEKPVIQKPVTKTSKPKTAIPTIKSTSQRKASNASTSSGEHNQMVDMYEEDFDSNDEMQLAISKVPRPPSTSQNWDDDNLEVKTSREVTQEGQLCDQIQSNSLSSPKSETNPWDYSNKFTPELQKSEDGSVHEAEGSNPLVRRFTDELEPSSGDDSYNEALDGSDGTPSNACTVESSTSCSTTGFTHVIQKNDRGLARKSTDPDTKTLACSSTTLTSISAVPKPRKSTKQGRKSKTESSVPAENAKGSKTKKKGDLQKKTTKKASRMVAQSNLLTEDLGVEIAADQSALDDYDPL</sequence>
<dbReference type="GO" id="GO:0005829">
    <property type="term" value="C:cytosol"/>
    <property type="evidence" value="ECO:0007669"/>
    <property type="project" value="TreeGrafter"/>
</dbReference>
<dbReference type="GO" id="GO:0005634">
    <property type="term" value="C:nucleus"/>
    <property type="evidence" value="ECO:0007669"/>
    <property type="project" value="TreeGrafter"/>
</dbReference>
<dbReference type="GO" id="GO:0005525">
    <property type="term" value="F:GTP binding"/>
    <property type="evidence" value="ECO:0007669"/>
    <property type="project" value="InterPro"/>
</dbReference>
<feature type="compositionally biased region" description="Polar residues" evidence="2">
    <location>
        <begin position="385"/>
        <end position="403"/>
    </location>
</feature>
<gene>
    <name evidence="3" type="ORF">DdX_13552</name>
</gene>
<feature type="compositionally biased region" description="Basic and acidic residues" evidence="2">
    <location>
        <begin position="486"/>
        <end position="497"/>
    </location>
</feature>
<proteinExistence type="predicted"/>
<evidence type="ECO:0000313" key="3">
    <source>
        <dbReference type="EMBL" id="KAI1705587.1"/>
    </source>
</evidence>
<accession>A0AAD4MTS7</accession>
<evidence type="ECO:0000256" key="1">
    <source>
        <dbReference type="SAM" id="Coils"/>
    </source>
</evidence>
<dbReference type="PANTHER" id="PTHR14932:SF1">
    <property type="entry name" value="RAB-LIKE PROTEIN 6"/>
    <property type="match status" value="1"/>
</dbReference>
<name>A0AAD4MTS7_9BILA</name>
<feature type="region of interest" description="Disordered" evidence="2">
    <location>
        <begin position="9"/>
        <end position="59"/>
    </location>
</feature>
<feature type="compositionally biased region" description="Low complexity" evidence="2">
    <location>
        <begin position="11"/>
        <end position="23"/>
    </location>
</feature>
<dbReference type="SUPFAM" id="SSF52540">
    <property type="entry name" value="P-loop containing nucleoside triphosphate hydrolases"/>
    <property type="match status" value="1"/>
</dbReference>
<feature type="compositionally biased region" description="Basic residues" evidence="2">
    <location>
        <begin position="585"/>
        <end position="595"/>
    </location>
</feature>
<dbReference type="PROSITE" id="PS51419">
    <property type="entry name" value="RAB"/>
    <property type="match status" value="1"/>
</dbReference>
<dbReference type="SMART" id="SM00175">
    <property type="entry name" value="RAB"/>
    <property type="match status" value="1"/>
</dbReference>
<feature type="compositionally biased region" description="Polar residues" evidence="2">
    <location>
        <begin position="452"/>
        <end position="481"/>
    </location>
</feature>
<feature type="coiled-coil region" evidence="1">
    <location>
        <begin position="285"/>
        <end position="312"/>
    </location>
</feature>
<feature type="region of interest" description="Disordered" evidence="2">
    <location>
        <begin position="371"/>
        <end position="405"/>
    </location>
</feature>
<keyword evidence="4" id="KW-1185">Reference proteome</keyword>
<dbReference type="InterPro" id="IPR040385">
    <property type="entry name" value="RABL6"/>
</dbReference>
<comment type="caution">
    <text evidence="3">The sequence shown here is derived from an EMBL/GenBank/DDBJ whole genome shotgun (WGS) entry which is preliminary data.</text>
</comment>
<dbReference type="Gene3D" id="3.40.50.300">
    <property type="entry name" value="P-loop containing nucleotide triphosphate hydrolases"/>
    <property type="match status" value="1"/>
</dbReference>
<dbReference type="AlphaFoldDB" id="A0AAD4MTS7"/>
<evidence type="ECO:0000313" key="4">
    <source>
        <dbReference type="Proteomes" id="UP001201812"/>
    </source>
</evidence>
<dbReference type="InterPro" id="IPR027417">
    <property type="entry name" value="P-loop_NTPase"/>
</dbReference>
<feature type="compositionally biased region" description="Low complexity" evidence="2">
    <location>
        <begin position="534"/>
        <end position="545"/>
    </location>
</feature>
<keyword evidence="1" id="KW-0175">Coiled coil</keyword>
<dbReference type="Pfam" id="PF08477">
    <property type="entry name" value="Roc"/>
    <property type="match status" value="1"/>
</dbReference>
<feature type="region of interest" description="Disordered" evidence="2">
    <location>
        <begin position="312"/>
        <end position="335"/>
    </location>
</feature>
<dbReference type="PANTHER" id="PTHR14932">
    <property type="entry name" value="RAS GTPASE-RELATED"/>
    <property type="match status" value="1"/>
</dbReference>
<organism evidence="3 4">
    <name type="scientific">Ditylenchus destructor</name>
    <dbReference type="NCBI Taxonomy" id="166010"/>
    <lineage>
        <taxon>Eukaryota</taxon>
        <taxon>Metazoa</taxon>
        <taxon>Ecdysozoa</taxon>
        <taxon>Nematoda</taxon>
        <taxon>Chromadorea</taxon>
        <taxon>Rhabditida</taxon>
        <taxon>Tylenchina</taxon>
        <taxon>Tylenchomorpha</taxon>
        <taxon>Sphaerularioidea</taxon>
        <taxon>Anguinidae</taxon>
        <taxon>Anguininae</taxon>
        <taxon>Ditylenchus</taxon>
    </lineage>
</organism>
<feature type="region of interest" description="Disordered" evidence="2">
    <location>
        <begin position="446"/>
        <end position="545"/>
    </location>
</feature>